<dbReference type="Proteomes" id="UP000000715">
    <property type="component" value="Unplaced"/>
</dbReference>
<dbReference type="AlphaFoldDB" id="A0A8U0USC6"/>
<organism evidence="2 3">
    <name type="scientific">Mustela putorius furo</name>
    <name type="common">European domestic ferret</name>
    <name type="synonym">Mustela furo</name>
    <dbReference type="NCBI Taxonomy" id="9669"/>
    <lineage>
        <taxon>Eukaryota</taxon>
        <taxon>Metazoa</taxon>
        <taxon>Chordata</taxon>
        <taxon>Craniata</taxon>
        <taxon>Vertebrata</taxon>
        <taxon>Euteleostomi</taxon>
        <taxon>Mammalia</taxon>
        <taxon>Eutheria</taxon>
        <taxon>Laurasiatheria</taxon>
        <taxon>Carnivora</taxon>
        <taxon>Caniformia</taxon>
        <taxon>Musteloidea</taxon>
        <taxon>Mustelidae</taxon>
        <taxon>Mustelinae</taxon>
        <taxon>Mustela</taxon>
    </lineage>
</organism>
<name>A0A8U0USC6_MUSPF</name>
<feature type="compositionally biased region" description="Basic and acidic residues" evidence="1">
    <location>
        <begin position="74"/>
        <end position="83"/>
    </location>
</feature>
<reference evidence="3" key="1">
    <citation type="submission" date="2025-08" db="UniProtKB">
        <authorList>
            <consortium name="RefSeq"/>
        </authorList>
    </citation>
    <scope>IDENTIFICATION</scope>
    <source>
        <tissue evidence="3">Brain</tissue>
    </source>
</reference>
<accession>A0A8U0USC6</accession>
<keyword evidence="2" id="KW-1185">Reference proteome</keyword>
<protein>
    <submittedName>
        <fullName evidence="3">Vegetative cell wall protein gp1</fullName>
    </submittedName>
</protein>
<feature type="region of interest" description="Disordered" evidence="1">
    <location>
        <begin position="74"/>
        <end position="214"/>
    </location>
</feature>
<dbReference type="GeneID" id="101688770"/>
<feature type="compositionally biased region" description="Low complexity" evidence="1">
    <location>
        <begin position="148"/>
        <end position="172"/>
    </location>
</feature>
<evidence type="ECO:0000313" key="3">
    <source>
        <dbReference type="RefSeq" id="XP_044925269.1"/>
    </source>
</evidence>
<evidence type="ECO:0000313" key="2">
    <source>
        <dbReference type="Proteomes" id="UP000000715"/>
    </source>
</evidence>
<gene>
    <name evidence="3" type="primary">LOC101688770</name>
</gene>
<dbReference type="RefSeq" id="XP_044925269.1">
    <property type="nucleotide sequence ID" value="XM_045069334.1"/>
</dbReference>
<evidence type="ECO:0000256" key="1">
    <source>
        <dbReference type="SAM" id="MobiDB-lite"/>
    </source>
</evidence>
<sequence length="214" mass="22657">MWRSASAALSACCSASFRGENCEQGFYLTHEMAETAGENKEDCLPSPEPNLELWVIRAAGERHLKVGLGDLRKRERERQRAQEDYSISGAAEHRHRPERAPPATSTPVGPGAPGLSLPSRLRRGRGPGSARPRAPSPPQLSDPGGAPGPAVLPAATVLGASAPSPQDASAPQNLPPTFPGARVPRLPRISLPSDSARRPATPPLLPHPRGFSCM</sequence>
<proteinExistence type="predicted"/>